<dbReference type="EMBL" id="UHDK01000001">
    <property type="protein sequence ID" value="SUM33128.1"/>
    <property type="molecule type" value="Genomic_DNA"/>
</dbReference>
<keyword evidence="2" id="KW-0689">Ribosomal protein</keyword>
<evidence type="ECO:0000256" key="1">
    <source>
        <dbReference type="SAM" id="MobiDB-lite"/>
    </source>
</evidence>
<dbReference type="GO" id="GO:0005840">
    <property type="term" value="C:ribosome"/>
    <property type="evidence" value="ECO:0007669"/>
    <property type="project" value="UniProtKB-KW"/>
</dbReference>
<name>A0A380FG38_STAGA</name>
<organism evidence="2 3">
    <name type="scientific">Staphylococcus gallinarum</name>
    <dbReference type="NCBI Taxonomy" id="1293"/>
    <lineage>
        <taxon>Bacteria</taxon>
        <taxon>Bacillati</taxon>
        <taxon>Bacillota</taxon>
        <taxon>Bacilli</taxon>
        <taxon>Bacillales</taxon>
        <taxon>Staphylococcaceae</taxon>
        <taxon>Staphylococcus</taxon>
    </lineage>
</organism>
<keyword evidence="2" id="KW-0687">Ribonucleoprotein</keyword>
<dbReference type="AlphaFoldDB" id="A0A380FG38"/>
<feature type="region of interest" description="Disordered" evidence="1">
    <location>
        <begin position="18"/>
        <end position="67"/>
    </location>
</feature>
<accession>A0A380FG38</accession>
<reference evidence="2 3" key="1">
    <citation type="submission" date="2018-06" db="EMBL/GenBank/DDBJ databases">
        <authorList>
            <consortium name="Pathogen Informatics"/>
            <person name="Doyle S."/>
        </authorList>
    </citation>
    <scope>NUCLEOTIDE SEQUENCE [LARGE SCALE GENOMIC DNA]</scope>
    <source>
        <strain evidence="2 3">NCTC12195</strain>
    </source>
</reference>
<dbReference type="Proteomes" id="UP000255277">
    <property type="component" value="Unassembled WGS sequence"/>
</dbReference>
<sequence>MKVLGVDIDNERISLSIKATLPNEESDDHSQESSNEETQSYLDSSSDEDDNPTLGDVFGDKLKDFKF</sequence>
<proteinExistence type="predicted"/>
<evidence type="ECO:0000313" key="2">
    <source>
        <dbReference type="EMBL" id="SUM33128.1"/>
    </source>
</evidence>
<gene>
    <name evidence="2" type="primary">rpsA_1</name>
    <name evidence="2" type="ORF">NCTC12195_02583</name>
</gene>
<feature type="compositionally biased region" description="Basic and acidic residues" evidence="1">
    <location>
        <begin position="58"/>
        <end position="67"/>
    </location>
</feature>
<evidence type="ECO:0000313" key="3">
    <source>
        <dbReference type="Proteomes" id="UP000255277"/>
    </source>
</evidence>
<protein>
    <submittedName>
        <fullName evidence="2">30S ribosomal protein S1</fullName>
    </submittedName>
</protein>
<feature type="compositionally biased region" description="Polar residues" evidence="1">
    <location>
        <begin position="32"/>
        <end position="44"/>
    </location>
</feature>